<evidence type="ECO:0000256" key="1">
    <source>
        <dbReference type="SAM" id="SignalP"/>
    </source>
</evidence>
<accession>A0A2U0U1M8</accession>
<organism evidence="2 3">
    <name type="scientific">Hallella colorans</name>
    <dbReference type="NCBI Taxonomy" id="1703337"/>
    <lineage>
        <taxon>Bacteria</taxon>
        <taxon>Pseudomonadati</taxon>
        <taxon>Bacteroidota</taxon>
        <taxon>Bacteroidia</taxon>
        <taxon>Bacteroidales</taxon>
        <taxon>Prevotellaceae</taxon>
        <taxon>Hallella</taxon>
    </lineage>
</organism>
<keyword evidence="1" id="KW-0732">Signal</keyword>
<dbReference type="EMBL" id="QENY01000018">
    <property type="protein sequence ID" value="PVX50181.1"/>
    <property type="molecule type" value="Genomic_DNA"/>
</dbReference>
<keyword evidence="3" id="KW-1185">Reference proteome</keyword>
<reference evidence="2 3" key="1">
    <citation type="submission" date="2018-05" db="EMBL/GenBank/DDBJ databases">
        <title>Genomic Encyclopedia of Type Strains, Phase IV (KMG-IV): sequencing the most valuable type-strain genomes for metagenomic binning, comparative biology and taxonomic classification.</title>
        <authorList>
            <person name="Goeker M."/>
        </authorList>
    </citation>
    <scope>NUCLEOTIDE SEQUENCE [LARGE SCALE GENOMIC DNA]</scope>
    <source>
        <strain evidence="2 3">DSM 100333</strain>
    </source>
</reference>
<sequence>MVKKLIFVLVCILSAVSAFAQNATSDLDSTTFKGRFDNKEFNIYIVLDAYHNNVIVPRQEVYGEMSGYLGDYQDGRKWLFTASTIKDAKTIELSVINDYGSEDLTATFSFTKDGTYVLRQEKGSNLKIARNRKWLKLPKEMVFVRNCNRVSR</sequence>
<gene>
    <name evidence="2" type="ORF">C7379_11863</name>
</gene>
<dbReference type="AlphaFoldDB" id="A0A2U0U1M8"/>
<protein>
    <submittedName>
        <fullName evidence="2">Uncharacterized protein</fullName>
    </submittedName>
</protein>
<feature type="chain" id="PRO_5015495615" evidence="1">
    <location>
        <begin position="21"/>
        <end position="152"/>
    </location>
</feature>
<dbReference type="RefSeq" id="WP_336469925.1">
    <property type="nucleotide sequence ID" value="NZ_QENY01000018.1"/>
</dbReference>
<comment type="caution">
    <text evidence="2">The sequence shown here is derived from an EMBL/GenBank/DDBJ whole genome shotgun (WGS) entry which is preliminary data.</text>
</comment>
<name>A0A2U0U1M8_9BACT</name>
<evidence type="ECO:0000313" key="3">
    <source>
        <dbReference type="Proteomes" id="UP000245870"/>
    </source>
</evidence>
<proteinExistence type="predicted"/>
<feature type="signal peptide" evidence="1">
    <location>
        <begin position="1"/>
        <end position="20"/>
    </location>
</feature>
<evidence type="ECO:0000313" key="2">
    <source>
        <dbReference type="EMBL" id="PVX50181.1"/>
    </source>
</evidence>
<dbReference type="Proteomes" id="UP000245870">
    <property type="component" value="Unassembled WGS sequence"/>
</dbReference>